<dbReference type="RefSeq" id="WP_379906444.1">
    <property type="nucleotide sequence ID" value="NZ_JBHRTR010000054.1"/>
</dbReference>
<dbReference type="Gene3D" id="3.30.70.1320">
    <property type="entry name" value="Multidrug efflux transporter AcrB pore domain like"/>
    <property type="match status" value="1"/>
</dbReference>
<feature type="transmembrane region" description="Helical" evidence="2">
    <location>
        <begin position="873"/>
        <end position="892"/>
    </location>
</feature>
<feature type="transmembrane region" description="Helical" evidence="2">
    <location>
        <begin position="383"/>
        <end position="403"/>
    </location>
</feature>
<feature type="transmembrane region" description="Helical" evidence="2">
    <location>
        <begin position="1002"/>
        <end position="1025"/>
    </location>
</feature>
<accession>A0ABV7L8Z3</accession>
<feature type="transmembrane region" description="Helical" evidence="2">
    <location>
        <begin position="454"/>
        <end position="474"/>
    </location>
</feature>
<dbReference type="InterPro" id="IPR027463">
    <property type="entry name" value="AcrB_DN_DC_subdom"/>
</dbReference>
<evidence type="ECO:0000256" key="1">
    <source>
        <dbReference type="SAM" id="MobiDB-lite"/>
    </source>
</evidence>
<comment type="caution">
    <text evidence="3">The sequence shown here is derived from an EMBL/GenBank/DDBJ whole genome shotgun (WGS) entry which is preliminary data.</text>
</comment>
<dbReference type="SUPFAM" id="SSF82714">
    <property type="entry name" value="Multidrug efflux transporter AcrB TolC docking domain, DN and DC subdomains"/>
    <property type="match status" value="2"/>
</dbReference>
<organism evidence="3 4">
    <name type="scientific">Marinibaculum pumilum</name>
    <dbReference type="NCBI Taxonomy" id="1766165"/>
    <lineage>
        <taxon>Bacteria</taxon>
        <taxon>Pseudomonadati</taxon>
        <taxon>Pseudomonadota</taxon>
        <taxon>Alphaproteobacteria</taxon>
        <taxon>Rhodospirillales</taxon>
        <taxon>Rhodospirillaceae</taxon>
        <taxon>Marinibaculum</taxon>
    </lineage>
</organism>
<dbReference type="Gene3D" id="1.20.1640.10">
    <property type="entry name" value="Multidrug efflux transporter AcrB transmembrane domain"/>
    <property type="match status" value="2"/>
</dbReference>
<dbReference type="InterPro" id="IPR001036">
    <property type="entry name" value="Acrflvin-R"/>
</dbReference>
<feature type="region of interest" description="Disordered" evidence="1">
    <location>
        <begin position="1"/>
        <end position="27"/>
    </location>
</feature>
<gene>
    <name evidence="3" type="ORF">ACFOGJ_27260</name>
</gene>
<proteinExistence type="predicted"/>
<dbReference type="PRINTS" id="PR00702">
    <property type="entry name" value="ACRIFLAVINRP"/>
</dbReference>
<dbReference type="EMBL" id="JBHRTR010000054">
    <property type="protein sequence ID" value="MFC3230975.1"/>
    <property type="molecule type" value="Genomic_DNA"/>
</dbReference>
<dbReference type="Proteomes" id="UP001595528">
    <property type="component" value="Unassembled WGS sequence"/>
</dbReference>
<dbReference type="PANTHER" id="PTHR32063:SF14">
    <property type="entry name" value="BLL4319 PROTEIN"/>
    <property type="match status" value="1"/>
</dbReference>
<dbReference type="Gene3D" id="3.30.70.1430">
    <property type="entry name" value="Multidrug efflux transporter AcrB pore domain"/>
    <property type="match status" value="2"/>
</dbReference>
<feature type="region of interest" description="Disordered" evidence="1">
    <location>
        <begin position="1039"/>
        <end position="1073"/>
    </location>
</feature>
<dbReference type="Pfam" id="PF00873">
    <property type="entry name" value="ACR_tran"/>
    <property type="match status" value="1"/>
</dbReference>
<feature type="compositionally biased region" description="Acidic residues" evidence="1">
    <location>
        <begin position="10"/>
        <end position="22"/>
    </location>
</feature>
<dbReference type="Gene3D" id="3.30.2090.10">
    <property type="entry name" value="Multidrug efflux transporter AcrB TolC docking domain, DN and DC subdomains"/>
    <property type="match status" value="2"/>
</dbReference>
<feature type="transmembrane region" description="Helical" evidence="2">
    <location>
        <begin position="925"/>
        <end position="948"/>
    </location>
</feature>
<dbReference type="PANTHER" id="PTHR32063">
    <property type="match status" value="1"/>
</dbReference>
<keyword evidence="2" id="KW-0472">Membrane</keyword>
<feature type="transmembrane region" description="Helical" evidence="2">
    <location>
        <begin position="969"/>
        <end position="990"/>
    </location>
</feature>
<evidence type="ECO:0000313" key="3">
    <source>
        <dbReference type="EMBL" id="MFC3230975.1"/>
    </source>
</evidence>
<keyword evidence="2" id="KW-0812">Transmembrane</keyword>
<evidence type="ECO:0000256" key="2">
    <source>
        <dbReference type="SAM" id="Phobius"/>
    </source>
</evidence>
<evidence type="ECO:0000313" key="4">
    <source>
        <dbReference type="Proteomes" id="UP001595528"/>
    </source>
</evidence>
<feature type="transmembrane region" description="Helical" evidence="2">
    <location>
        <begin position="357"/>
        <end position="376"/>
    </location>
</feature>
<feature type="transmembrane region" description="Helical" evidence="2">
    <location>
        <begin position="41"/>
        <end position="61"/>
    </location>
</feature>
<feature type="transmembrane region" description="Helical" evidence="2">
    <location>
        <begin position="899"/>
        <end position="919"/>
    </location>
</feature>
<keyword evidence="2" id="KW-1133">Transmembrane helix</keyword>
<feature type="transmembrane region" description="Helical" evidence="2">
    <location>
        <begin position="540"/>
        <end position="564"/>
    </location>
</feature>
<dbReference type="Gene3D" id="3.30.70.1440">
    <property type="entry name" value="Multidrug efflux transporter AcrB pore domain"/>
    <property type="match status" value="1"/>
</dbReference>
<keyword evidence="4" id="KW-1185">Reference proteome</keyword>
<feature type="compositionally biased region" description="Basic and acidic residues" evidence="1">
    <location>
        <begin position="1039"/>
        <end position="1055"/>
    </location>
</feature>
<sequence>MSDRPPPEDGLPDESLPEEDEAELNRPITGDLPSLAVRRPILTIVANLLIIIGGLAALSGVEVRELPDVDRPIVTVRAIWDGASPETMDTEVTSVLEGAVARVSGVRSIRSGSEENNMRVRVEFEPDTDLDTAANDVREAVAGVERRLPDGVEEVSVVKADDNAGAVIRISAISDSLSEEELTKLAEEDISTEIASVPGVATVEVFGSREKVMRVLVEPLRLSSYGLTIDDVAQVLESARFDVPAGSFRSDDQLLIVRADASVWQPDEVESLEIAPRVRLGDVGNVVYGPADAENSVRLDGRTVVGLGVIRQARSNTIEISEGVDREIARLNRSLDGVEIIKTSDDAIFIKGSVREVLISLGLAVVIVIAVTFVFLGALRPTLIPATTIPVALIGTVAGIWLMGFSVNILTLLAMVLATGMIVDDAIVVMENIQRRKAQGLRPLAAAVLGTRQVFFAVLATTATLISVFLPIAFLPSTAGRLFTEFGFVLAVAVAISSFVALTLCPMLASRLPAGGQDLPVVLRRIGSPMAGLYRRMLDATLAVPLLVIAGVAILVALAVLQFASLDEELVPSEDRGTIIIAMQGPDGVDLPYMERQVAPVEAALAPLRAEGLIQNVFTIVGRYDLNRAFITVTLVPWEERETGQAEIVRRLQQDIGQLPGATVRIFGTNSLNLRGASSGGLEFALTGTSYPAIAAAAADLIAAATERLPQLRDMRMDYQATQPQLSVKIDRRRAEDLGIPVEGIAATLRAMVDGYEVTEISLDDTQVPVILQSTGGAINDPGDLANLYVRSADDRMIPLTAFISITEEGVPAELDRVGQKRAVEMDAGLAPNVPLRQAIADLEALADEVLPGSIGIVWQGEAATLEETSQEVAITFAIAVLVVLLVLAAQFESFLSALVIILTVPSGIAAALFALALTGTSLNIYSQIGLVMLIGLMAKNGILIVEFADQLRDRGLPVHRAIREASLVRLRPVMMTMLSTVFGALPLILAAGPGAEARTAIGWVIFGGLGIATFFTLFLTPAVYRVLAPLTRPRADAQGRLKAEMEAARSRPDRLSGGGDSAAPAPSPGPAE</sequence>
<reference evidence="4" key="1">
    <citation type="journal article" date="2019" name="Int. J. Syst. Evol. Microbiol.">
        <title>The Global Catalogue of Microorganisms (GCM) 10K type strain sequencing project: providing services to taxonomists for standard genome sequencing and annotation.</title>
        <authorList>
            <consortium name="The Broad Institute Genomics Platform"/>
            <consortium name="The Broad Institute Genome Sequencing Center for Infectious Disease"/>
            <person name="Wu L."/>
            <person name="Ma J."/>
        </authorList>
    </citation>
    <scope>NUCLEOTIDE SEQUENCE [LARGE SCALE GENOMIC DNA]</scope>
    <source>
        <strain evidence="4">KCTC 42964</strain>
    </source>
</reference>
<dbReference type="SUPFAM" id="SSF82693">
    <property type="entry name" value="Multidrug efflux transporter AcrB pore domain, PN1, PN2, PC1 and PC2 subdomains"/>
    <property type="match status" value="4"/>
</dbReference>
<dbReference type="SUPFAM" id="SSF82866">
    <property type="entry name" value="Multidrug efflux transporter AcrB transmembrane domain"/>
    <property type="match status" value="2"/>
</dbReference>
<feature type="transmembrane region" description="Helical" evidence="2">
    <location>
        <begin position="486"/>
        <end position="509"/>
    </location>
</feature>
<name>A0ABV7L8Z3_9PROT</name>
<protein>
    <submittedName>
        <fullName evidence="3">Efflux RND transporter permease subunit</fullName>
    </submittedName>
</protein>